<protein>
    <submittedName>
        <fullName evidence="1">Type VI secretion system tube protein Hcp</fullName>
    </submittedName>
</protein>
<dbReference type="Pfam" id="PF05638">
    <property type="entry name" value="T6SS_HCP"/>
    <property type="match status" value="1"/>
</dbReference>
<dbReference type="InterPro" id="IPR053165">
    <property type="entry name" value="HSI-I_assembly_Hcp1"/>
</dbReference>
<sequence>MATEALLMQIDGLKGAVTDKGYKDWLSILTFNNGVSNHAQINNGSGQVVTDGAYWERIHFAKMMDNTTTQLMNHVALGAAIKKITVIKSVTYDDKSVEQFKFIYSDCVMTSFGFDASAEGGVPVESLSFVFGKVQFETNMAEPDGKTAKQGPVGYDLVTNTRL</sequence>
<dbReference type="SUPFAM" id="SSF141452">
    <property type="entry name" value="Hcp1-like"/>
    <property type="match status" value="1"/>
</dbReference>
<evidence type="ECO:0000313" key="2">
    <source>
        <dbReference type="Proteomes" id="UP001205357"/>
    </source>
</evidence>
<reference evidence="1 2" key="1">
    <citation type="submission" date="2022-04" db="EMBL/GenBank/DDBJ databases">
        <title>Proposal of a three novel species of Scandinavium, Scandinavium hiltneri, Scandinavium manionii, Scandinavium tedordense.</title>
        <authorList>
            <person name="Maddock D.W."/>
            <person name="Brady C.L."/>
            <person name="Denman S."/>
            <person name="Arnold D."/>
        </authorList>
    </citation>
    <scope>NUCLEOTIDE SEQUENCE [LARGE SCALE GENOMIC DNA]</scope>
    <source>
        <strain evidence="1 2">H11S7</strain>
    </source>
</reference>
<dbReference type="RefSeq" id="WP_258989705.1">
    <property type="nucleotide sequence ID" value="NZ_JALIGE010000076.1"/>
</dbReference>
<organism evidence="1 2">
    <name type="scientific">Scandinavium hiltneri</name>
    <dbReference type="NCBI Taxonomy" id="2926519"/>
    <lineage>
        <taxon>Bacteria</taxon>
        <taxon>Pseudomonadati</taxon>
        <taxon>Pseudomonadota</taxon>
        <taxon>Gammaproteobacteria</taxon>
        <taxon>Enterobacterales</taxon>
        <taxon>Enterobacteriaceae</taxon>
        <taxon>Scandinavium</taxon>
    </lineage>
</organism>
<dbReference type="InterPro" id="IPR036624">
    <property type="entry name" value="Hcp1-lik_sf"/>
</dbReference>
<evidence type="ECO:0000313" key="1">
    <source>
        <dbReference type="EMBL" id="MCS2163154.1"/>
    </source>
</evidence>
<dbReference type="EMBL" id="JALIGE010000076">
    <property type="protein sequence ID" value="MCS2163154.1"/>
    <property type="molecule type" value="Genomic_DNA"/>
</dbReference>
<dbReference type="PANTHER" id="PTHR36152:SF1">
    <property type="entry name" value="UBIQUITIN-LIKE DOMAIN-CONTAINING PROTEIN"/>
    <property type="match status" value="1"/>
</dbReference>
<proteinExistence type="predicted"/>
<name>A0ABT2E5K2_9ENTR</name>
<dbReference type="PANTHER" id="PTHR36152">
    <property type="entry name" value="CYTOPLASMIC PROTEIN-RELATED"/>
    <property type="match status" value="1"/>
</dbReference>
<dbReference type="Gene3D" id="2.30.110.20">
    <property type="entry name" value="Hcp1-like"/>
    <property type="match status" value="1"/>
</dbReference>
<comment type="caution">
    <text evidence="1">The sequence shown here is derived from an EMBL/GenBank/DDBJ whole genome shotgun (WGS) entry which is preliminary data.</text>
</comment>
<keyword evidence="2" id="KW-1185">Reference proteome</keyword>
<gene>
    <name evidence="1" type="ORF">MUU47_18910</name>
</gene>
<dbReference type="InterPro" id="IPR008514">
    <property type="entry name" value="T6SS_Hcp"/>
</dbReference>
<dbReference type="Proteomes" id="UP001205357">
    <property type="component" value="Unassembled WGS sequence"/>
</dbReference>
<accession>A0ABT2E5K2</accession>